<protein>
    <recommendedName>
        <fullName evidence="6">DUF308 domain-containing protein</fullName>
    </recommendedName>
</protein>
<evidence type="ECO:0008006" key="6">
    <source>
        <dbReference type="Google" id="ProtNLM"/>
    </source>
</evidence>
<evidence type="ECO:0000313" key="4">
    <source>
        <dbReference type="Proteomes" id="UP000077280"/>
    </source>
</evidence>
<reference evidence="3 4" key="1">
    <citation type="submission" date="2016-05" db="EMBL/GenBank/DDBJ databases">
        <title>Draft genome sequence of Pediococcus parvulus 2.6, a probiotic beta-glucan producer strain.</title>
        <authorList>
            <person name="Mohedano M.L."/>
            <person name="Perez-Ramos A."/>
            <person name="Duenas M.T."/>
            <person name="Lamontanara A."/>
            <person name="Orru L."/>
            <person name="Spano G."/>
            <person name="Capozzi V."/>
            <person name="Lopez P."/>
        </authorList>
    </citation>
    <scope>NUCLEOTIDE SEQUENCE [LARGE SCALE GENOMIC DNA]</scope>
    <source>
        <strain evidence="3 4">2.6</strain>
    </source>
</reference>
<dbReference type="EMBL" id="WERX01000027">
    <property type="protein sequence ID" value="MDV7694860.1"/>
    <property type="molecule type" value="Genomic_DNA"/>
</dbReference>
<dbReference type="Proteomes" id="UP000077280">
    <property type="component" value="Unassembled WGS sequence"/>
</dbReference>
<organism evidence="2 5">
    <name type="scientific">Pediococcus parvulus</name>
    <dbReference type="NCBI Taxonomy" id="54062"/>
    <lineage>
        <taxon>Bacteria</taxon>
        <taxon>Bacillati</taxon>
        <taxon>Bacillota</taxon>
        <taxon>Bacilli</taxon>
        <taxon>Lactobacillales</taxon>
        <taxon>Lactobacillaceae</taxon>
        <taxon>Pediococcus</taxon>
    </lineage>
</organism>
<evidence type="ECO:0000313" key="3">
    <source>
        <dbReference type="EMBL" id="OAD63568.1"/>
    </source>
</evidence>
<evidence type="ECO:0000256" key="1">
    <source>
        <dbReference type="SAM" id="Phobius"/>
    </source>
</evidence>
<keyword evidence="1" id="KW-0472">Membrane</keyword>
<dbReference type="RefSeq" id="WP_057782633.1">
    <property type="nucleotide sequence ID" value="NZ_BJWE01000003.1"/>
</dbReference>
<dbReference type="Proteomes" id="UP001275867">
    <property type="component" value="Unassembled WGS sequence"/>
</dbReference>
<feature type="transmembrane region" description="Helical" evidence="1">
    <location>
        <begin position="29"/>
        <end position="52"/>
    </location>
</feature>
<reference evidence="2" key="2">
    <citation type="submission" date="2019-10" db="EMBL/GenBank/DDBJ databases">
        <title>Malate fermentation in French cider.</title>
        <authorList>
            <person name="Cousin F.J."/>
            <person name="Medina Fernandez S."/>
            <person name="Misery B."/>
            <person name="Laplace J.-M."/>
            <person name="Cretenet M."/>
        </authorList>
    </citation>
    <scope>NUCLEOTIDE SEQUENCE</scope>
    <source>
        <strain evidence="2">UCMA15901</strain>
    </source>
</reference>
<gene>
    <name evidence="3" type="ORF">A7K95_08855</name>
    <name evidence="2" type="ORF">GA842_08305</name>
</gene>
<keyword evidence="4" id="KW-1185">Reference proteome</keyword>
<name>A0A176THZ0_9LACO</name>
<accession>A0A176THZ0</accession>
<keyword evidence="1" id="KW-0812">Transmembrane</keyword>
<sequence length="211" mass="23209">MLFLFIMAIFALILSILRLSMVIQNGERLFSPILFIVVCLGLIIFSGFNLPFWQKSKSSTQSTATSSSVQTTSKSTKKFASTFSSAGANAFPDETNKQKKAAQSVKENNILASLQKNYSGTGTVTFSRTAKAFYVKPTNKDFVSSLKSLIKTPSNAKDANFDQVVTNFKKLSLSIKKNLGSNYQVSLMNPNNTSKPILTAKDGTITYNYFQ</sequence>
<proteinExistence type="predicted"/>
<keyword evidence="1" id="KW-1133">Transmembrane helix</keyword>
<dbReference type="AlphaFoldDB" id="A0A176THZ0"/>
<evidence type="ECO:0000313" key="5">
    <source>
        <dbReference type="Proteomes" id="UP001275867"/>
    </source>
</evidence>
<comment type="caution">
    <text evidence="2">The sequence shown here is derived from an EMBL/GenBank/DDBJ whole genome shotgun (WGS) entry which is preliminary data.</text>
</comment>
<dbReference type="GeneID" id="93382999"/>
<dbReference type="EMBL" id="LXND01000066">
    <property type="protein sequence ID" value="OAD63568.1"/>
    <property type="molecule type" value="Genomic_DNA"/>
</dbReference>
<evidence type="ECO:0000313" key="2">
    <source>
        <dbReference type="EMBL" id="MDV7694860.1"/>
    </source>
</evidence>